<evidence type="ECO:0000256" key="2">
    <source>
        <dbReference type="SAM" id="Coils"/>
    </source>
</evidence>
<dbReference type="InterPro" id="IPR058625">
    <property type="entry name" value="MdtA-like_BSH"/>
</dbReference>
<feature type="domain" description="Multidrug resistance protein MdtA-like alpha-helical hairpin" evidence="3">
    <location>
        <begin position="103"/>
        <end position="179"/>
    </location>
</feature>
<dbReference type="Gene3D" id="2.40.30.170">
    <property type="match status" value="1"/>
</dbReference>
<dbReference type="Gene3D" id="2.40.50.100">
    <property type="match status" value="1"/>
</dbReference>
<comment type="similarity">
    <text evidence="1">Belongs to the membrane fusion protein (MFP) (TC 8.A.1) family.</text>
</comment>
<dbReference type="GO" id="GO:0015562">
    <property type="term" value="F:efflux transmembrane transporter activity"/>
    <property type="evidence" value="ECO:0007669"/>
    <property type="project" value="TreeGrafter"/>
</dbReference>
<evidence type="ECO:0000313" key="6">
    <source>
        <dbReference type="EMBL" id="QTX32456.1"/>
    </source>
</evidence>
<dbReference type="GO" id="GO:1990281">
    <property type="term" value="C:efflux pump complex"/>
    <property type="evidence" value="ECO:0007669"/>
    <property type="project" value="TreeGrafter"/>
</dbReference>
<organism evidence="6 7">
    <name type="scientific">Aminithiophilus ramosus</name>
    <dbReference type="NCBI Taxonomy" id="3029084"/>
    <lineage>
        <taxon>Bacteria</taxon>
        <taxon>Thermotogati</taxon>
        <taxon>Synergistota</taxon>
        <taxon>Synergistia</taxon>
        <taxon>Synergistales</taxon>
        <taxon>Aminithiophilaceae</taxon>
        <taxon>Aminithiophilus</taxon>
    </lineage>
</organism>
<accession>A0A9Q7EYW4</accession>
<evidence type="ECO:0000259" key="3">
    <source>
        <dbReference type="Pfam" id="PF25876"/>
    </source>
</evidence>
<name>A0A9Q7EYW4_9BACT</name>
<dbReference type="Pfam" id="PF25954">
    <property type="entry name" value="Beta-barrel_RND_2"/>
    <property type="match status" value="1"/>
</dbReference>
<dbReference type="InterPro" id="IPR058792">
    <property type="entry name" value="Beta-barrel_RND_2"/>
</dbReference>
<dbReference type="Pfam" id="PF25917">
    <property type="entry name" value="BSH_RND"/>
    <property type="match status" value="1"/>
</dbReference>
<dbReference type="PANTHER" id="PTHR30469:SF33">
    <property type="entry name" value="SLR1207 PROTEIN"/>
    <property type="match status" value="1"/>
</dbReference>
<dbReference type="AlphaFoldDB" id="A0A9Q7EYW4"/>
<protein>
    <submittedName>
        <fullName evidence="6">Efflux RND transporter periplasmic adaptor subunit</fullName>
    </submittedName>
</protein>
<dbReference type="InterPro" id="IPR006143">
    <property type="entry name" value="RND_pump_MFP"/>
</dbReference>
<feature type="coiled-coil region" evidence="2">
    <location>
        <begin position="103"/>
        <end position="130"/>
    </location>
</feature>
<feature type="domain" description="CusB-like beta-barrel" evidence="5">
    <location>
        <begin position="221"/>
        <end position="295"/>
    </location>
</feature>
<dbReference type="Proteomes" id="UP000671879">
    <property type="component" value="Chromosome"/>
</dbReference>
<evidence type="ECO:0000259" key="5">
    <source>
        <dbReference type="Pfam" id="PF25954"/>
    </source>
</evidence>
<dbReference type="Gene3D" id="1.10.287.470">
    <property type="entry name" value="Helix hairpin bin"/>
    <property type="match status" value="1"/>
</dbReference>
<dbReference type="SUPFAM" id="SSF111369">
    <property type="entry name" value="HlyD-like secretion proteins"/>
    <property type="match status" value="1"/>
</dbReference>
<keyword evidence="7" id="KW-1185">Reference proteome</keyword>
<dbReference type="EMBL" id="CP072943">
    <property type="protein sequence ID" value="QTX32456.1"/>
    <property type="molecule type" value="Genomic_DNA"/>
</dbReference>
<evidence type="ECO:0000259" key="4">
    <source>
        <dbReference type="Pfam" id="PF25917"/>
    </source>
</evidence>
<dbReference type="InterPro" id="IPR058624">
    <property type="entry name" value="MdtA-like_HH"/>
</dbReference>
<evidence type="ECO:0000256" key="1">
    <source>
        <dbReference type="ARBA" id="ARBA00009477"/>
    </source>
</evidence>
<gene>
    <name evidence="6" type="ORF">KAR29_00455</name>
</gene>
<dbReference type="Pfam" id="PF25876">
    <property type="entry name" value="HH_MFP_RND"/>
    <property type="match status" value="1"/>
</dbReference>
<evidence type="ECO:0000313" key="7">
    <source>
        <dbReference type="Proteomes" id="UP000671879"/>
    </source>
</evidence>
<dbReference type="KEGG" id="aram:KAR29_00455"/>
<feature type="domain" description="Multidrug resistance protein MdtA-like barrel-sandwich hybrid" evidence="4">
    <location>
        <begin position="55"/>
        <end position="209"/>
    </location>
</feature>
<keyword evidence="2" id="KW-0175">Coiled coil</keyword>
<dbReference type="PANTHER" id="PTHR30469">
    <property type="entry name" value="MULTIDRUG RESISTANCE PROTEIN MDTA"/>
    <property type="match status" value="1"/>
</dbReference>
<dbReference type="RefSeq" id="WP_274373692.1">
    <property type="nucleotide sequence ID" value="NZ_CP072943.1"/>
</dbReference>
<proteinExistence type="inferred from homology"/>
<dbReference type="NCBIfam" id="TIGR01730">
    <property type="entry name" value="RND_mfp"/>
    <property type="match status" value="1"/>
</dbReference>
<reference evidence="7" key="1">
    <citation type="submission" date="2021-04" db="EMBL/GenBank/DDBJ databases">
        <title>A novel Synergistetes isolate from a pyrite-forming mixed culture.</title>
        <authorList>
            <person name="Bunk B."/>
            <person name="Sproer C."/>
            <person name="Spring S."/>
            <person name="Pester M."/>
        </authorList>
    </citation>
    <scope>NUCLEOTIDE SEQUENCE [LARGE SCALE GENOMIC DNA]</scope>
    <source>
        <strain evidence="7">J.5.4.2-T.3.5.2</strain>
    </source>
</reference>
<sequence>MIRKLFLLAAVAALAAGGYFYFRKPEPALSFLTAEVTRRDIVQTVSATGTIEAVNTVDVGTQVSGTINKIFTDYNGIVKAGQVIATIDPILFEAEVAAAEADLAVAQAGVAEEEADLNDARRDYERKKTLFAKDFIAASEVDTAMSTFEGARARVTSAKATVLQARAKLDKARANLNYTTITSPLDGVVVAKDVSEGQTVAASYSTPTLFTIAEDLTKMQVEAAVDEADIGYLREGMKALFTVDSYPSDTFEGYVHQVRFQAETEENVVTYTVVVRVDNQEMKLKPGMTANVTFEIASARRVLAVPNAAFRFSPPGEAAGGDLLWIAGEGGSLRALPVERGLSDGLFTAISGDVEEGQTVVTAVTGTAKATKKADSAPPRPGMF</sequence>